<protein>
    <submittedName>
        <fullName evidence="2">Acyl carrier protein</fullName>
    </submittedName>
</protein>
<proteinExistence type="predicted"/>
<dbReference type="EMBL" id="JAGINW010000001">
    <property type="protein sequence ID" value="MBP2323427.1"/>
    <property type="molecule type" value="Genomic_DNA"/>
</dbReference>
<evidence type="ECO:0000313" key="3">
    <source>
        <dbReference type="Proteomes" id="UP001519332"/>
    </source>
</evidence>
<dbReference type="PROSITE" id="PS50075">
    <property type="entry name" value="CARRIER"/>
    <property type="match status" value="1"/>
</dbReference>
<dbReference type="SUPFAM" id="SSF47336">
    <property type="entry name" value="ACP-like"/>
    <property type="match status" value="1"/>
</dbReference>
<dbReference type="Pfam" id="PF00550">
    <property type="entry name" value="PP-binding"/>
    <property type="match status" value="1"/>
</dbReference>
<dbReference type="InterPro" id="IPR036736">
    <property type="entry name" value="ACP-like_sf"/>
</dbReference>
<dbReference type="RefSeq" id="WP_209639803.1">
    <property type="nucleotide sequence ID" value="NZ_JAGINW010000001.1"/>
</dbReference>
<dbReference type="InterPro" id="IPR009081">
    <property type="entry name" value="PP-bd_ACP"/>
</dbReference>
<organism evidence="2 3">
    <name type="scientific">Kibdelosporangium banguiense</name>
    <dbReference type="NCBI Taxonomy" id="1365924"/>
    <lineage>
        <taxon>Bacteria</taxon>
        <taxon>Bacillati</taxon>
        <taxon>Actinomycetota</taxon>
        <taxon>Actinomycetes</taxon>
        <taxon>Pseudonocardiales</taxon>
        <taxon>Pseudonocardiaceae</taxon>
        <taxon>Kibdelosporangium</taxon>
    </lineage>
</organism>
<keyword evidence="3" id="KW-1185">Reference proteome</keyword>
<evidence type="ECO:0000259" key="1">
    <source>
        <dbReference type="PROSITE" id="PS50075"/>
    </source>
</evidence>
<gene>
    <name evidence="2" type="ORF">JOF56_003812</name>
</gene>
<reference evidence="2 3" key="1">
    <citation type="submission" date="2021-03" db="EMBL/GenBank/DDBJ databases">
        <title>Sequencing the genomes of 1000 actinobacteria strains.</title>
        <authorList>
            <person name="Klenk H.-P."/>
        </authorList>
    </citation>
    <scope>NUCLEOTIDE SEQUENCE [LARGE SCALE GENOMIC DNA]</scope>
    <source>
        <strain evidence="2 3">DSM 46670</strain>
    </source>
</reference>
<name>A0ABS4TG78_9PSEU</name>
<dbReference type="Proteomes" id="UP001519332">
    <property type="component" value="Unassembled WGS sequence"/>
</dbReference>
<dbReference type="Gene3D" id="1.10.1200.10">
    <property type="entry name" value="ACP-like"/>
    <property type="match status" value="1"/>
</dbReference>
<evidence type="ECO:0000313" key="2">
    <source>
        <dbReference type="EMBL" id="MBP2323427.1"/>
    </source>
</evidence>
<sequence length="87" mass="9497">MTQPVVTREGIFAVITKNIATVIEGAEGLEVTETASMKDFGADSLEMVEVVSRSMKELRIKVPRTELSKASNLKELVDIFEHFAAAA</sequence>
<accession>A0ABS4TG78</accession>
<comment type="caution">
    <text evidence="2">The sequence shown here is derived from an EMBL/GenBank/DDBJ whole genome shotgun (WGS) entry which is preliminary data.</text>
</comment>
<feature type="domain" description="Carrier" evidence="1">
    <location>
        <begin position="9"/>
        <end position="84"/>
    </location>
</feature>